<reference evidence="7 8" key="1">
    <citation type="submission" date="2016-10" db="EMBL/GenBank/DDBJ databases">
        <authorList>
            <person name="de Groot N.N."/>
        </authorList>
    </citation>
    <scope>NUCLEOTIDE SEQUENCE [LARGE SCALE GENOMIC DNA]</scope>
    <source>
        <strain evidence="7 8">CECT 7543</strain>
    </source>
</reference>
<gene>
    <name evidence="7" type="ORF">SAMN04489798_2001</name>
</gene>
<feature type="modified residue" description="N6-(pyridoxal phosphate)lysine" evidence="5">
    <location>
        <position position="305"/>
    </location>
</feature>
<dbReference type="GO" id="GO:0006520">
    <property type="term" value="P:amino acid metabolic process"/>
    <property type="evidence" value="ECO:0007669"/>
    <property type="project" value="InterPro"/>
</dbReference>
<dbReference type="RefSeq" id="WP_090180054.1">
    <property type="nucleotide sequence ID" value="NZ_LT629705.1"/>
</dbReference>
<evidence type="ECO:0000256" key="3">
    <source>
        <dbReference type="ARBA" id="ARBA00022898"/>
    </source>
</evidence>
<protein>
    <submittedName>
        <fullName evidence="7">Glutamate or tyrosine decarboxylase</fullName>
    </submittedName>
</protein>
<dbReference type="GO" id="GO:0016831">
    <property type="term" value="F:carboxy-lyase activity"/>
    <property type="evidence" value="ECO:0007669"/>
    <property type="project" value="UniProtKB-KW"/>
</dbReference>
<dbReference type="Gene3D" id="3.90.1150.170">
    <property type="match status" value="2"/>
</dbReference>
<keyword evidence="2" id="KW-0210">Decarboxylase</keyword>
<dbReference type="InterPro" id="IPR015421">
    <property type="entry name" value="PyrdxlP-dep_Trfase_major"/>
</dbReference>
<evidence type="ECO:0000313" key="7">
    <source>
        <dbReference type="EMBL" id="SDO09835.1"/>
    </source>
</evidence>
<dbReference type="InterPro" id="IPR010977">
    <property type="entry name" value="Aromatic_deC"/>
</dbReference>
<sequence>MIAEPREWGANPQILAAGQRVLELFASVQGAPEQFPLWYASDSIAVRTQDPASMPEHGQSLDDTLAQAVELMQQGLCNVSHPLYFGYISPRPHPAAVLGDFLGSALNQTPGAWRAGPSATMVEVEVLHALRSLFGLDPVVGRLPGGVFTGGGTLANLIGLKLAREQLHRQHPEMLRAGGLGPRIYMSREGHFSIAKALDVLGFAADALVEIDTDEQGALLPEQLEQRLAHDVKLGYTPMCLIGVLGTTATGAIDPLRRIGELARRYNAWFHIDGAAGLALAALPEARRHMQGLSDADSITFDPCKWMFASFGVGCLLVRNGELLGSSFWAGGPYWEERGELDTFKMNLYGTRQFRSLGVWCLLQHLGLEGYRQLLRNMTGATAHLRALLSADPAYRLIPDQQIMPVVAFRPVTASAECVTRLVALCQQRNLAYPSVLEWKGERYIRVAISNYQTSTLDVERFKQALDGLLHELSFSPLPRIL</sequence>
<dbReference type="Pfam" id="PF00282">
    <property type="entry name" value="Pyridoxal_deC"/>
    <property type="match status" value="1"/>
</dbReference>
<dbReference type="InterPro" id="IPR002129">
    <property type="entry name" value="PyrdxlP-dep_de-COase"/>
</dbReference>
<dbReference type="OrthoDB" id="9803665at2"/>
<dbReference type="Proteomes" id="UP000198827">
    <property type="component" value="Chromosome I"/>
</dbReference>
<proteinExistence type="inferred from homology"/>
<evidence type="ECO:0000256" key="4">
    <source>
        <dbReference type="ARBA" id="ARBA00023239"/>
    </source>
</evidence>
<evidence type="ECO:0000313" key="8">
    <source>
        <dbReference type="Proteomes" id="UP000198827"/>
    </source>
</evidence>
<keyword evidence="3 5" id="KW-0663">Pyridoxal phosphate</keyword>
<dbReference type="GO" id="GO:0030170">
    <property type="term" value="F:pyridoxal phosphate binding"/>
    <property type="evidence" value="ECO:0007669"/>
    <property type="project" value="InterPro"/>
</dbReference>
<name>A0A1H0GSJ2_9PSED</name>
<dbReference type="GO" id="GO:0019752">
    <property type="term" value="P:carboxylic acid metabolic process"/>
    <property type="evidence" value="ECO:0007669"/>
    <property type="project" value="InterPro"/>
</dbReference>
<evidence type="ECO:0000256" key="1">
    <source>
        <dbReference type="ARBA" id="ARBA00001933"/>
    </source>
</evidence>
<dbReference type="AlphaFoldDB" id="A0A1H0GSJ2"/>
<evidence type="ECO:0000256" key="6">
    <source>
        <dbReference type="RuleBase" id="RU000382"/>
    </source>
</evidence>
<dbReference type="PANTHER" id="PTHR11999:SF70">
    <property type="entry name" value="MIP05841P"/>
    <property type="match status" value="1"/>
</dbReference>
<dbReference type="EMBL" id="LT629705">
    <property type="protein sequence ID" value="SDO09835.1"/>
    <property type="molecule type" value="Genomic_DNA"/>
</dbReference>
<comment type="similarity">
    <text evidence="6">Belongs to the group II decarboxylase family.</text>
</comment>
<dbReference type="Gene3D" id="3.40.640.10">
    <property type="entry name" value="Type I PLP-dependent aspartate aminotransferase-like (Major domain)"/>
    <property type="match status" value="1"/>
</dbReference>
<keyword evidence="4 6" id="KW-0456">Lyase</keyword>
<comment type="cofactor">
    <cofactor evidence="1 5 6">
        <name>pyridoxal 5'-phosphate</name>
        <dbReference type="ChEBI" id="CHEBI:597326"/>
    </cofactor>
</comment>
<dbReference type="PANTHER" id="PTHR11999">
    <property type="entry name" value="GROUP II PYRIDOXAL-5-PHOSPHATE DECARBOXYLASE"/>
    <property type="match status" value="1"/>
</dbReference>
<dbReference type="InterPro" id="IPR015424">
    <property type="entry name" value="PyrdxlP-dep_Trfase"/>
</dbReference>
<accession>A0A1H0GSJ2</accession>
<dbReference type="SUPFAM" id="SSF53383">
    <property type="entry name" value="PLP-dependent transferases"/>
    <property type="match status" value="1"/>
</dbReference>
<organism evidence="7 8">
    <name type="scientific">Pseudomonas arsenicoxydans</name>
    <dbReference type="NCBI Taxonomy" id="702115"/>
    <lineage>
        <taxon>Bacteria</taxon>
        <taxon>Pseudomonadati</taxon>
        <taxon>Pseudomonadota</taxon>
        <taxon>Gammaproteobacteria</taxon>
        <taxon>Pseudomonadales</taxon>
        <taxon>Pseudomonadaceae</taxon>
        <taxon>Pseudomonas</taxon>
    </lineage>
</organism>
<dbReference type="PRINTS" id="PR00800">
    <property type="entry name" value="YHDCRBOXLASE"/>
</dbReference>
<evidence type="ECO:0000256" key="2">
    <source>
        <dbReference type="ARBA" id="ARBA00022793"/>
    </source>
</evidence>
<evidence type="ECO:0000256" key="5">
    <source>
        <dbReference type="PIRSR" id="PIRSR602129-50"/>
    </source>
</evidence>